<protein>
    <submittedName>
        <fullName evidence="1">Uncharacterized protein</fullName>
    </submittedName>
</protein>
<proteinExistence type="predicted"/>
<name>A0ABQ6B1D5_9BRAD</name>
<organism evidence="1 2">
    <name type="scientific">Bradyrhizobium iriomotense</name>
    <dbReference type="NCBI Taxonomy" id="441950"/>
    <lineage>
        <taxon>Bacteria</taxon>
        <taxon>Pseudomonadati</taxon>
        <taxon>Pseudomonadota</taxon>
        <taxon>Alphaproteobacteria</taxon>
        <taxon>Hyphomicrobiales</taxon>
        <taxon>Nitrobacteraceae</taxon>
        <taxon>Bradyrhizobium</taxon>
    </lineage>
</organism>
<sequence>MTQVAGTSARADGTIEMTVAAINAVSGKVCRERGFIVRTPPVGRRFTEAGDFAPTDLD</sequence>
<dbReference type="EMBL" id="BSOW01000010">
    <property type="protein sequence ID" value="GLR86376.1"/>
    <property type="molecule type" value="Genomic_DNA"/>
</dbReference>
<reference evidence="2" key="1">
    <citation type="journal article" date="2019" name="Int. J. Syst. Evol. Microbiol.">
        <title>The Global Catalogue of Microorganisms (GCM) 10K type strain sequencing project: providing services to taxonomists for standard genome sequencing and annotation.</title>
        <authorList>
            <consortium name="The Broad Institute Genomics Platform"/>
            <consortium name="The Broad Institute Genome Sequencing Center for Infectious Disease"/>
            <person name="Wu L."/>
            <person name="Ma J."/>
        </authorList>
    </citation>
    <scope>NUCLEOTIDE SEQUENCE [LARGE SCALE GENOMIC DNA]</scope>
    <source>
        <strain evidence="2">NBRC 102520</strain>
    </source>
</reference>
<gene>
    <name evidence="1" type="ORF">GCM10007857_30870</name>
</gene>
<accession>A0ABQ6B1D5</accession>
<dbReference type="Proteomes" id="UP001156905">
    <property type="component" value="Unassembled WGS sequence"/>
</dbReference>
<keyword evidence="2" id="KW-1185">Reference proteome</keyword>
<evidence type="ECO:0000313" key="1">
    <source>
        <dbReference type="EMBL" id="GLR86376.1"/>
    </source>
</evidence>
<comment type="caution">
    <text evidence="1">The sequence shown here is derived from an EMBL/GenBank/DDBJ whole genome shotgun (WGS) entry which is preliminary data.</text>
</comment>
<evidence type="ECO:0000313" key="2">
    <source>
        <dbReference type="Proteomes" id="UP001156905"/>
    </source>
</evidence>